<organism evidence="1">
    <name type="scientific">Aplanochytrium stocchinoi</name>
    <dbReference type="NCBI Taxonomy" id="215587"/>
    <lineage>
        <taxon>Eukaryota</taxon>
        <taxon>Sar</taxon>
        <taxon>Stramenopiles</taxon>
        <taxon>Bigyra</taxon>
        <taxon>Labyrinthulomycetes</taxon>
        <taxon>Thraustochytrida</taxon>
        <taxon>Thraustochytriidae</taxon>
        <taxon>Aplanochytrium</taxon>
    </lineage>
</organism>
<dbReference type="EMBL" id="HBIN01002321">
    <property type="protein sequence ID" value="CAE0431169.1"/>
    <property type="molecule type" value="Transcribed_RNA"/>
</dbReference>
<evidence type="ECO:0000313" key="1">
    <source>
        <dbReference type="EMBL" id="CAE0431169.1"/>
    </source>
</evidence>
<dbReference type="AlphaFoldDB" id="A0A7S3LI85"/>
<accession>A0A7S3LI85</accession>
<proteinExistence type="predicted"/>
<gene>
    <name evidence="1" type="ORF">ASTO00021_LOCUS1513</name>
</gene>
<sequence>MFKKAKEECMKKEFTYTIITKMRLGCFSRYKRTKTKGKSTGANNASVLCPHTFLLGTLDSTSPVSILRGKPELLKKIWCLVCEEWWAQHIENFYGEIPELGHINIELDRTQVGVFLYPSKRQAVAGIPCATIKKDVSFPALTTIVSESTFTDKESSHLYINMMPIDLKHLEDSLPEICLGYREMILICMNKMYNPAGETQIAYLTIDERPVTNSNIPQRRGGLHVDSPGFLPLATGSENRKDVQRFLDGDGNYVPGAEHYWGNGIMMRDETMHGGIFMTSNVSGSCAVWNAYVLDDKDDHIIGPHGNVERYREYLGHPTKILEAGELVWMTDKTPHESLPFKGNIHRQYFRLVTGPITAWFSNHSTANPLGITPPKEVQIIHGNKFEIYPTSMYHEYNYHVGSKQKTEELRNVKEMHKFLYNLSLRHLGEAFTSCGLKSVSAIINEVLEGRELRPSFDNILGRDNWSFMYYENRILNVALCNSIRLWRTCAGGNGFTTWIEEDIEHERVQFELIVHKAFITWTEQNPDEAKNILLKYGKRKKHKFTTG</sequence>
<reference evidence="1" key="1">
    <citation type="submission" date="2021-01" db="EMBL/GenBank/DDBJ databases">
        <authorList>
            <person name="Corre E."/>
            <person name="Pelletier E."/>
            <person name="Niang G."/>
            <person name="Scheremetjew M."/>
            <person name="Finn R."/>
            <person name="Kale V."/>
            <person name="Holt S."/>
            <person name="Cochrane G."/>
            <person name="Meng A."/>
            <person name="Brown T."/>
            <person name="Cohen L."/>
        </authorList>
    </citation>
    <scope>NUCLEOTIDE SEQUENCE</scope>
    <source>
        <strain evidence="1">GSBS06</strain>
    </source>
</reference>
<protein>
    <submittedName>
        <fullName evidence="1">Uncharacterized protein</fullName>
    </submittedName>
</protein>
<name>A0A7S3LI85_9STRA</name>